<name>B9RSS5_RICCO</name>
<proteinExistence type="predicted"/>
<reference evidence="2" key="1">
    <citation type="journal article" date="2010" name="Nat. Biotechnol.">
        <title>Draft genome sequence of the oilseed species Ricinus communis.</title>
        <authorList>
            <person name="Chan A.P."/>
            <person name="Crabtree J."/>
            <person name="Zhao Q."/>
            <person name="Lorenzi H."/>
            <person name="Orvis J."/>
            <person name="Puiu D."/>
            <person name="Melake-Berhan A."/>
            <person name="Jones K.M."/>
            <person name="Redman J."/>
            <person name="Chen G."/>
            <person name="Cahoon E.B."/>
            <person name="Gedil M."/>
            <person name="Stanke M."/>
            <person name="Haas B.J."/>
            <person name="Wortman J.R."/>
            <person name="Fraser-Liggett C.M."/>
            <person name="Ravel J."/>
            <person name="Rabinowicz P.D."/>
        </authorList>
    </citation>
    <scope>NUCLEOTIDE SEQUENCE [LARGE SCALE GENOMIC DNA]</scope>
    <source>
        <strain evidence="2">cv. Hale</strain>
    </source>
</reference>
<gene>
    <name evidence="1" type="ORF">RCOM_0678180</name>
</gene>
<evidence type="ECO:0000313" key="1">
    <source>
        <dbReference type="EMBL" id="EEF45408.1"/>
    </source>
</evidence>
<protein>
    <submittedName>
        <fullName evidence="1">Uncharacterized protein</fullName>
    </submittedName>
</protein>
<dbReference type="PANTHER" id="PTHR31111">
    <property type="entry name" value="BNAA05G37150D PROTEIN-RELATED"/>
    <property type="match status" value="1"/>
</dbReference>
<keyword evidence="2" id="KW-1185">Reference proteome</keyword>
<dbReference type="EMBL" id="EQ973812">
    <property type="protein sequence ID" value="EEF45408.1"/>
    <property type="molecule type" value="Genomic_DNA"/>
</dbReference>
<organism evidence="1 2">
    <name type="scientific">Ricinus communis</name>
    <name type="common">Castor bean</name>
    <dbReference type="NCBI Taxonomy" id="3988"/>
    <lineage>
        <taxon>Eukaryota</taxon>
        <taxon>Viridiplantae</taxon>
        <taxon>Streptophyta</taxon>
        <taxon>Embryophyta</taxon>
        <taxon>Tracheophyta</taxon>
        <taxon>Spermatophyta</taxon>
        <taxon>Magnoliopsida</taxon>
        <taxon>eudicotyledons</taxon>
        <taxon>Gunneridae</taxon>
        <taxon>Pentapetalae</taxon>
        <taxon>rosids</taxon>
        <taxon>fabids</taxon>
        <taxon>Malpighiales</taxon>
        <taxon>Euphorbiaceae</taxon>
        <taxon>Acalyphoideae</taxon>
        <taxon>Acalypheae</taxon>
        <taxon>Ricinus</taxon>
    </lineage>
</organism>
<sequence length="212" mass="24680">MNMLTGKKKIEKRAGRRRLRRRMKNKLKAKKVEKNTRKQQYIPHCILHDMLLKLPVKSLMRFKAVHTSWNSRFQVLSYKTIHTSWNSMVSSPKFSLSHLRQSRAQHSPRRYGVIQVENTHCSSPSLSLYSTMINVAKHPDIEKIEMENPFGEIYLSTNTDAQVYGSCNGIGYDASSKNYKVVTIHGPNSDYSVIRNYYIGIYNHKESNWAKK</sequence>
<accession>B9RSS5</accession>
<dbReference type="PANTHER" id="PTHR31111:SF138">
    <property type="entry name" value="F-BOX ASSOCIATED DOMAIN-CONTAINING PROTEIN"/>
    <property type="match status" value="1"/>
</dbReference>
<dbReference type="Proteomes" id="UP000008311">
    <property type="component" value="Unassembled WGS sequence"/>
</dbReference>
<evidence type="ECO:0000313" key="2">
    <source>
        <dbReference type="Proteomes" id="UP000008311"/>
    </source>
</evidence>
<dbReference type="AlphaFoldDB" id="B9RSS5"/>
<dbReference type="InParanoid" id="B9RSS5"/>